<reference evidence="1" key="1">
    <citation type="journal article" date="2021" name="Proc. Natl. Acad. Sci. U.S.A.">
        <title>A Catalog of Tens of Thousands of Viruses from Human Metagenomes Reveals Hidden Associations with Chronic Diseases.</title>
        <authorList>
            <person name="Tisza M.J."/>
            <person name="Buck C.B."/>
        </authorList>
    </citation>
    <scope>NUCLEOTIDE SEQUENCE</scope>
    <source>
        <strain evidence="1">Ct9f93</strain>
    </source>
</reference>
<organism evidence="1">
    <name type="scientific">Podoviridae sp. ct9f93</name>
    <dbReference type="NCBI Taxonomy" id="2826544"/>
    <lineage>
        <taxon>Viruses</taxon>
        <taxon>Duplodnaviria</taxon>
        <taxon>Heunggongvirae</taxon>
        <taxon>Uroviricota</taxon>
        <taxon>Caudoviricetes</taxon>
    </lineage>
</organism>
<accession>A0A8S5NE03</accession>
<dbReference type="EMBL" id="BK015142">
    <property type="protein sequence ID" value="DAD92692.1"/>
    <property type="molecule type" value="Genomic_DNA"/>
</dbReference>
<proteinExistence type="predicted"/>
<protein>
    <submittedName>
        <fullName evidence="1">Uncharacterized protein</fullName>
    </submittedName>
</protein>
<sequence length="91" mass="10194">MCDCLDFISVIRNINSAAGIVALRISLCDNQSVILPEHNSLIPVVITQAILFRFISANHGIEVFTFDGKLQVSHDLPPWACEFVSSCRFEW</sequence>
<evidence type="ECO:0000313" key="1">
    <source>
        <dbReference type="EMBL" id="DAD92692.1"/>
    </source>
</evidence>
<name>A0A8S5NE03_9CAUD</name>